<reference evidence="1 2" key="1">
    <citation type="submission" date="2015-09" db="EMBL/GenBank/DDBJ databases">
        <title>Draft genome of the parasitic nematode Teladorsagia circumcincta isolate WARC Sus (inbred).</title>
        <authorList>
            <person name="Mitreva M."/>
        </authorList>
    </citation>
    <scope>NUCLEOTIDE SEQUENCE [LARGE SCALE GENOMIC DNA]</scope>
    <source>
        <strain evidence="1 2">S</strain>
    </source>
</reference>
<dbReference type="EMBL" id="KZ348289">
    <property type="protein sequence ID" value="PIO66406.1"/>
    <property type="molecule type" value="Genomic_DNA"/>
</dbReference>
<dbReference type="Gene3D" id="3.30.710.10">
    <property type="entry name" value="Potassium Channel Kv1.1, Chain A"/>
    <property type="match status" value="1"/>
</dbReference>
<evidence type="ECO:0008006" key="3">
    <source>
        <dbReference type="Google" id="ProtNLM"/>
    </source>
</evidence>
<gene>
    <name evidence="1" type="ORF">TELCIR_11884</name>
</gene>
<protein>
    <recommendedName>
        <fullName evidence="3">BTB domain-containing protein</fullName>
    </recommendedName>
</protein>
<accession>A0A2G9U824</accession>
<dbReference type="InterPro" id="IPR011333">
    <property type="entry name" value="SKP1/BTB/POZ_sf"/>
</dbReference>
<dbReference type="PANTHER" id="PTHR22744">
    <property type="entry name" value="HELIX LOOP HELIX PROTEIN 21-RELATED"/>
    <property type="match status" value="1"/>
</dbReference>
<keyword evidence="2" id="KW-1185">Reference proteome</keyword>
<sequence length="122" mass="13904">MSVDGLSLKIFSVPSPYTPYCRTNAAIKADNVEFLLELGDKFEIQFVIDECERFLISTEDIPIVTKLVWADQYCLAKLQDACVRTFKCVNDIKGLKLTEEYKNLSDTTKAALLEKIFKILKD</sequence>
<evidence type="ECO:0000313" key="1">
    <source>
        <dbReference type="EMBL" id="PIO66406.1"/>
    </source>
</evidence>
<dbReference type="PANTHER" id="PTHR22744:SF14">
    <property type="entry name" value="BTB DOMAIN-CONTAINING PROTEIN-RELATED"/>
    <property type="match status" value="1"/>
</dbReference>
<dbReference type="Proteomes" id="UP000230423">
    <property type="component" value="Unassembled WGS sequence"/>
</dbReference>
<evidence type="ECO:0000313" key="2">
    <source>
        <dbReference type="Proteomes" id="UP000230423"/>
    </source>
</evidence>
<dbReference type="AlphaFoldDB" id="A0A2G9U824"/>
<organism evidence="1 2">
    <name type="scientific">Teladorsagia circumcincta</name>
    <name type="common">Brown stomach worm</name>
    <name type="synonym">Ostertagia circumcincta</name>
    <dbReference type="NCBI Taxonomy" id="45464"/>
    <lineage>
        <taxon>Eukaryota</taxon>
        <taxon>Metazoa</taxon>
        <taxon>Ecdysozoa</taxon>
        <taxon>Nematoda</taxon>
        <taxon>Chromadorea</taxon>
        <taxon>Rhabditida</taxon>
        <taxon>Rhabditina</taxon>
        <taxon>Rhabditomorpha</taxon>
        <taxon>Strongyloidea</taxon>
        <taxon>Trichostrongylidae</taxon>
        <taxon>Teladorsagia</taxon>
    </lineage>
</organism>
<proteinExistence type="predicted"/>
<name>A0A2G9U824_TELCI</name>
<dbReference type="OrthoDB" id="409824at2759"/>